<gene>
    <name evidence="1" type="ORF">METZ01_LOCUS415039</name>
</gene>
<evidence type="ECO:0000313" key="1">
    <source>
        <dbReference type="EMBL" id="SVD62185.1"/>
    </source>
</evidence>
<sequence length="27" mass="3065">GDQDSNLGWRSQSPQSYRWTIPQALSS</sequence>
<feature type="non-terminal residue" evidence="1">
    <location>
        <position position="27"/>
    </location>
</feature>
<protein>
    <submittedName>
        <fullName evidence="1">Uncharacterized protein</fullName>
    </submittedName>
</protein>
<dbReference type="EMBL" id="UINC01162433">
    <property type="protein sequence ID" value="SVD62185.1"/>
    <property type="molecule type" value="Genomic_DNA"/>
</dbReference>
<reference evidence="1" key="1">
    <citation type="submission" date="2018-05" db="EMBL/GenBank/DDBJ databases">
        <authorList>
            <person name="Lanie J.A."/>
            <person name="Ng W.-L."/>
            <person name="Kazmierczak K.M."/>
            <person name="Andrzejewski T.M."/>
            <person name="Davidsen T.M."/>
            <person name="Wayne K.J."/>
            <person name="Tettelin H."/>
            <person name="Glass J.I."/>
            <person name="Rusch D."/>
            <person name="Podicherti R."/>
            <person name="Tsui H.-C.T."/>
            <person name="Winkler M.E."/>
        </authorList>
    </citation>
    <scope>NUCLEOTIDE SEQUENCE</scope>
</reference>
<organism evidence="1">
    <name type="scientific">marine metagenome</name>
    <dbReference type="NCBI Taxonomy" id="408172"/>
    <lineage>
        <taxon>unclassified sequences</taxon>
        <taxon>metagenomes</taxon>
        <taxon>ecological metagenomes</taxon>
    </lineage>
</organism>
<accession>A0A382WUW5</accession>
<feature type="non-terminal residue" evidence="1">
    <location>
        <position position="1"/>
    </location>
</feature>
<proteinExistence type="predicted"/>
<name>A0A382WUW5_9ZZZZ</name>
<dbReference type="AlphaFoldDB" id="A0A382WUW5"/>